<reference evidence="1" key="3">
    <citation type="submission" date="2011-03" db="EMBL/GenBank/DDBJ databases">
        <title>Annotation of Magnaporthe poae ATCC 64411.</title>
        <authorList>
            <person name="Ma L.-J."/>
            <person name="Dead R."/>
            <person name="Young S.K."/>
            <person name="Zeng Q."/>
            <person name="Gargeya S."/>
            <person name="Fitzgerald M."/>
            <person name="Haas B."/>
            <person name="Abouelleil A."/>
            <person name="Alvarado L."/>
            <person name="Arachchi H.M."/>
            <person name="Berlin A."/>
            <person name="Brown A."/>
            <person name="Chapman S.B."/>
            <person name="Chen Z."/>
            <person name="Dunbar C."/>
            <person name="Freedman E."/>
            <person name="Gearin G."/>
            <person name="Gellesch M."/>
            <person name="Goldberg J."/>
            <person name="Griggs A."/>
            <person name="Gujja S."/>
            <person name="Heiman D."/>
            <person name="Howarth C."/>
            <person name="Larson L."/>
            <person name="Lui A."/>
            <person name="MacDonald P.J.P."/>
            <person name="Mehta T."/>
            <person name="Montmayeur A."/>
            <person name="Murphy C."/>
            <person name="Neiman D."/>
            <person name="Pearson M."/>
            <person name="Priest M."/>
            <person name="Roberts A."/>
            <person name="Saif S."/>
            <person name="Shea T."/>
            <person name="Shenoy N."/>
            <person name="Sisk P."/>
            <person name="Stolte C."/>
            <person name="Sykes S."/>
            <person name="Yandava C."/>
            <person name="Wortman J."/>
            <person name="Nusbaum C."/>
            <person name="Birren B."/>
        </authorList>
    </citation>
    <scope>NUCLEOTIDE SEQUENCE</scope>
    <source>
        <strain evidence="1">ATCC 64411</strain>
    </source>
</reference>
<dbReference type="VEuPathDB" id="FungiDB:MAPG_09382"/>
<organism evidence="2 3">
    <name type="scientific">Magnaporthiopsis poae (strain ATCC 64411 / 73-15)</name>
    <name type="common">Kentucky bluegrass fungus</name>
    <name type="synonym">Magnaporthe poae</name>
    <dbReference type="NCBI Taxonomy" id="644358"/>
    <lineage>
        <taxon>Eukaryota</taxon>
        <taxon>Fungi</taxon>
        <taxon>Dikarya</taxon>
        <taxon>Ascomycota</taxon>
        <taxon>Pezizomycotina</taxon>
        <taxon>Sordariomycetes</taxon>
        <taxon>Sordariomycetidae</taxon>
        <taxon>Magnaporthales</taxon>
        <taxon>Magnaporthaceae</taxon>
        <taxon>Magnaporthiopsis</taxon>
    </lineage>
</organism>
<evidence type="ECO:0000313" key="1">
    <source>
        <dbReference type="EMBL" id="KLU90857.1"/>
    </source>
</evidence>
<sequence>MSTAKIPVIATGKSELIGKAVIDLLLPEIEVIHFTLAEAIDKELPLLLKGEQPDPKSSALATGRWESGPPVALLLGGAYDETAIQKLRQSLGLVGASDGEPAIATSIPWVRIDSAKSTIKPTEPGYPADVVRRFKETLLKLQAEGKLGLKDSSVYAV</sequence>
<proteinExistence type="predicted"/>
<accession>A0A0C4E9T4</accession>
<evidence type="ECO:0000313" key="3">
    <source>
        <dbReference type="Proteomes" id="UP000011715"/>
    </source>
</evidence>
<dbReference type="Proteomes" id="UP000011715">
    <property type="component" value="Unassembled WGS sequence"/>
</dbReference>
<dbReference type="OMA" id="PPFGPEY"/>
<dbReference type="AlphaFoldDB" id="A0A0C4E9T4"/>
<dbReference type="EMBL" id="ADBL01002394">
    <property type="status" value="NOT_ANNOTATED_CDS"/>
    <property type="molecule type" value="Genomic_DNA"/>
</dbReference>
<evidence type="ECO:0000313" key="2">
    <source>
        <dbReference type="EnsemblFungi" id="MAPG_09382T0"/>
    </source>
</evidence>
<reference evidence="3" key="2">
    <citation type="submission" date="2010-05" db="EMBL/GenBank/DDBJ databases">
        <title>The genome sequence of Magnaporthe poae strain ATCC 64411.</title>
        <authorList>
            <person name="Ma L.-J."/>
            <person name="Dead R."/>
            <person name="Young S."/>
            <person name="Zeng Q."/>
            <person name="Koehrsen M."/>
            <person name="Alvarado L."/>
            <person name="Berlin A."/>
            <person name="Chapman S.B."/>
            <person name="Chen Z."/>
            <person name="Freedman E."/>
            <person name="Gellesch M."/>
            <person name="Goldberg J."/>
            <person name="Griggs A."/>
            <person name="Gujja S."/>
            <person name="Heilman E.R."/>
            <person name="Heiman D."/>
            <person name="Hepburn T."/>
            <person name="Howarth C."/>
            <person name="Jen D."/>
            <person name="Larson L."/>
            <person name="Mehta T."/>
            <person name="Neiman D."/>
            <person name="Pearson M."/>
            <person name="Roberts A."/>
            <person name="Saif S."/>
            <person name="Shea T."/>
            <person name="Shenoy N."/>
            <person name="Sisk P."/>
            <person name="Stolte C."/>
            <person name="Sykes S."/>
            <person name="Walk T."/>
            <person name="White J."/>
            <person name="Yandava C."/>
            <person name="Haas B."/>
            <person name="Nusbaum C."/>
            <person name="Birren B."/>
        </authorList>
    </citation>
    <scope>NUCLEOTIDE SEQUENCE [LARGE SCALE GENOMIC DNA]</scope>
    <source>
        <strain evidence="3">ATCC 64411 / 73-15</strain>
    </source>
</reference>
<reference evidence="2" key="5">
    <citation type="submission" date="2015-06" db="UniProtKB">
        <authorList>
            <consortium name="EnsemblFungi"/>
        </authorList>
    </citation>
    <scope>IDENTIFICATION</scope>
    <source>
        <strain evidence="2">ATCC 64411</strain>
    </source>
</reference>
<keyword evidence="3" id="KW-1185">Reference proteome</keyword>
<dbReference type="EnsemblFungi" id="MAPG_09382T0">
    <property type="protein sequence ID" value="MAPG_09382T0"/>
    <property type="gene ID" value="MAPG_09382"/>
</dbReference>
<dbReference type="EMBL" id="GL876976">
    <property type="protein sequence ID" value="KLU90857.1"/>
    <property type="molecule type" value="Genomic_DNA"/>
</dbReference>
<dbReference type="eggNOG" id="ENOG502T0ZY">
    <property type="taxonomic scope" value="Eukaryota"/>
</dbReference>
<gene>
    <name evidence="1" type="ORF">MAPG_09382</name>
</gene>
<protein>
    <submittedName>
        <fullName evidence="1 2">Uncharacterized protein</fullName>
    </submittedName>
</protein>
<reference evidence="2" key="4">
    <citation type="journal article" date="2015" name="G3 (Bethesda)">
        <title>Genome sequences of three phytopathogenic species of the Magnaporthaceae family of fungi.</title>
        <authorList>
            <person name="Okagaki L.H."/>
            <person name="Nunes C.C."/>
            <person name="Sailsbery J."/>
            <person name="Clay B."/>
            <person name="Brown D."/>
            <person name="John T."/>
            <person name="Oh Y."/>
            <person name="Young N."/>
            <person name="Fitzgerald M."/>
            <person name="Haas B.J."/>
            <person name="Zeng Q."/>
            <person name="Young S."/>
            <person name="Adiconis X."/>
            <person name="Fan L."/>
            <person name="Levin J.Z."/>
            <person name="Mitchell T.K."/>
            <person name="Okubara P.A."/>
            <person name="Farman M.L."/>
            <person name="Kohn L.M."/>
            <person name="Birren B."/>
            <person name="Ma L.-J."/>
            <person name="Dean R.A."/>
        </authorList>
    </citation>
    <scope>NUCLEOTIDE SEQUENCE</scope>
    <source>
        <strain evidence="2">ATCC 64411 / 73-15</strain>
    </source>
</reference>
<dbReference type="OrthoDB" id="3649348at2759"/>
<reference evidence="1" key="1">
    <citation type="submission" date="2010-05" db="EMBL/GenBank/DDBJ databases">
        <title>The Genome Sequence of Magnaporthe poae strain ATCC 64411.</title>
        <authorList>
            <consortium name="The Broad Institute Genome Sequencing Platform"/>
            <consortium name="Broad Institute Genome Sequencing Center for Infectious Disease"/>
            <person name="Ma L.-J."/>
            <person name="Dead R."/>
            <person name="Young S."/>
            <person name="Zeng Q."/>
            <person name="Koehrsen M."/>
            <person name="Alvarado L."/>
            <person name="Berlin A."/>
            <person name="Chapman S.B."/>
            <person name="Chen Z."/>
            <person name="Freedman E."/>
            <person name="Gellesch M."/>
            <person name="Goldberg J."/>
            <person name="Griggs A."/>
            <person name="Gujja S."/>
            <person name="Heilman E.R."/>
            <person name="Heiman D."/>
            <person name="Hepburn T."/>
            <person name="Howarth C."/>
            <person name="Jen D."/>
            <person name="Larson L."/>
            <person name="Mehta T."/>
            <person name="Neiman D."/>
            <person name="Pearson M."/>
            <person name="Roberts A."/>
            <person name="Saif S."/>
            <person name="Shea T."/>
            <person name="Shenoy N."/>
            <person name="Sisk P."/>
            <person name="Stolte C."/>
            <person name="Sykes S."/>
            <person name="Walk T."/>
            <person name="White J."/>
            <person name="Yandava C."/>
            <person name="Haas B."/>
            <person name="Nusbaum C."/>
            <person name="Birren B."/>
        </authorList>
    </citation>
    <scope>NUCLEOTIDE SEQUENCE</scope>
    <source>
        <strain evidence="1">ATCC 64411</strain>
    </source>
</reference>
<name>A0A0C4E9T4_MAGP6</name>